<gene>
    <name evidence="1" type="ORF">SFRICE_009754</name>
</gene>
<name>A0A2H1VXW9_SPOFR</name>
<dbReference type="AlphaFoldDB" id="A0A2H1VXW9"/>
<evidence type="ECO:0000313" key="1">
    <source>
        <dbReference type="EMBL" id="SOQ45576.1"/>
    </source>
</evidence>
<protein>
    <submittedName>
        <fullName evidence="1">SFRICE_009754</fullName>
    </submittedName>
</protein>
<reference evidence="1" key="1">
    <citation type="submission" date="2016-07" db="EMBL/GenBank/DDBJ databases">
        <authorList>
            <person name="Bretaudeau A."/>
        </authorList>
    </citation>
    <scope>NUCLEOTIDE SEQUENCE</scope>
    <source>
        <strain evidence="1">Rice</strain>
        <tissue evidence="1">Whole body</tissue>
    </source>
</reference>
<organism evidence="1">
    <name type="scientific">Spodoptera frugiperda</name>
    <name type="common">Fall armyworm</name>
    <dbReference type="NCBI Taxonomy" id="7108"/>
    <lineage>
        <taxon>Eukaryota</taxon>
        <taxon>Metazoa</taxon>
        <taxon>Ecdysozoa</taxon>
        <taxon>Arthropoda</taxon>
        <taxon>Hexapoda</taxon>
        <taxon>Insecta</taxon>
        <taxon>Pterygota</taxon>
        <taxon>Neoptera</taxon>
        <taxon>Endopterygota</taxon>
        <taxon>Lepidoptera</taxon>
        <taxon>Glossata</taxon>
        <taxon>Ditrysia</taxon>
        <taxon>Noctuoidea</taxon>
        <taxon>Noctuidae</taxon>
        <taxon>Amphipyrinae</taxon>
        <taxon>Spodoptera</taxon>
    </lineage>
</organism>
<accession>A0A2H1VXW9</accession>
<sequence>MNLSIYTSHSKPKQQFVDQTMSCFVWESIPLHVAKQPVAQTLNHPMTSPALDEARGSVRLLLTKNHPVPSPAFRAVAPVNPLSSPQLRITMIVPLQGKGLPTFLPLISGPELLFVEVQANIGPELFVEVKSRDFFVSENHPMTSLTLGEVKGSVRLLVTKNLPVPTPAS</sequence>
<proteinExistence type="predicted"/>
<dbReference type="EMBL" id="ODYU01005065">
    <property type="protein sequence ID" value="SOQ45576.1"/>
    <property type="molecule type" value="Genomic_DNA"/>
</dbReference>